<feature type="non-terminal residue" evidence="1">
    <location>
        <position position="88"/>
    </location>
</feature>
<dbReference type="AlphaFoldDB" id="A0A9W8JK65"/>
<accession>A0A9W8JK65</accession>
<name>A0A9W8JK65_9AGAR</name>
<organism evidence="1 2">
    <name type="scientific">Candolleomyces eurysporus</name>
    <dbReference type="NCBI Taxonomy" id="2828524"/>
    <lineage>
        <taxon>Eukaryota</taxon>
        <taxon>Fungi</taxon>
        <taxon>Dikarya</taxon>
        <taxon>Basidiomycota</taxon>
        <taxon>Agaricomycotina</taxon>
        <taxon>Agaricomycetes</taxon>
        <taxon>Agaricomycetidae</taxon>
        <taxon>Agaricales</taxon>
        <taxon>Agaricineae</taxon>
        <taxon>Psathyrellaceae</taxon>
        <taxon>Candolleomyces</taxon>
    </lineage>
</organism>
<comment type="caution">
    <text evidence="1">The sequence shown here is derived from an EMBL/GenBank/DDBJ whole genome shotgun (WGS) entry which is preliminary data.</text>
</comment>
<evidence type="ECO:0000313" key="2">
    <source>
        <dbReference type="Proteomes" id="UP001140091"/>
    </source>
</evidence>
<evidence type="ECO:0000313" key="1">
    <source>
        <dbReference type="EMBL" id="KAJ2932343.1"/>
    </source>
</evidence>
<keyword evidence="2" id="KW-1185">Reference proteome</keyword>
<reference evidence="1" key="1">
    <citation type="submission" date="2022-06" db="EMBL/GenBank/DDBJ databases">
        <title>Genome Sequence of Candolleomyces eurysporus.</title>
        <authorList>
            <person name="Buettner E."/>
        </authorList>
    </citation>
    <scope>NUCLEOTIDE SEQUENCE</scope>
    <source>
        <strain evidence="1">VTCC 930004</strain>
    </source>
</reference>
<proteinExistence type="predicted"/>
<sequence>MFHLTCFNLDNPTVGLINGQLSISSSLLQGGVLDPVVDQVLQLLGKKLLNQEQPTSSSARWKFRWQRALEATRQAAIQQKNSIHRSPS</sequence>
<protein>
    <submittedName>
        <fullName evidence="1">Uncharacterized protein</fullName>
    </submittedName>
</protein>
<dbReference type="Proteomes" id="UP001140091">
    <property type="component" value="Unassembled WGS sequence"/>
</dbReference>
<dbReference type="EMBL" id="JANBPK010000774">
    <property type="protein sequence ID" value="KAJ2932343.1"/>
    <property type="molecule type" value="Genomic_DNA"/>
</dbReference>
<gene>
    <name evidence="1" type="ORF">H1R20_g4770</name>
</gene>